<reference evidence="8" key="1">
    <citation type="submission" date="2022-07" db="EMBL/GenBank/DDBJ databases">
        <title>Arcobacter roscoffensis sp. nov., a marine bacterium isolated from coastal seawater collected from Roscoff, France.</title>
        <authorList>
            <person name="Pascual J."/>
            <person name="Lepeaux C."/>
            <person name="Methner A."/>
            <person name="Overmann J."/>
        </authorList>
    </citation>
    <scope>NUCLEOTIDE SEQUENCE</scope>
    <source>
        <strain evidence="8">ARW1-2F2</strain>
    </source>
</reference>
<keyword evidence="6" id="KW-0472">Membrane</keyword>
<gene>
    <name evidence="8" type="ORF">NJU99_00290</name>
</gene>
<sequence length="389" mass="44074">MRKVIIIGASYAGLYAIKELSKNKDIEILLFDKKDYHYIQVESYGFVATKYSISDVTINISKYINDINSNIKFYKEEITHFDSEKKEVTSSNNIKYKYDDLIIATGALTNFPPQVPNIKKYSIGIKTLQKATIVNQSFDSLISKTVLKQEDEDSVSYNIVIGGAGLSGVEVASEMATLIREVIPYSKASNIKVYIVDGMKTVLPNMDKRLISACEKRLENLDVKTFLGTFIRDVDENKIYLDNGDVIDYNCFIFTGGIRGITIDSKKFYNVNKLNQYIVNEYLQLEAEENVFVIGDAAEIMYDNKYIPPTAQLAIQTGTFVAKFIKNRMSNRSNENFVPKSNGVLISLGGSYAIGLLFNTLFVKGYIAHFIKHFVTYMHKIKFKKLKAK</sequence>
<evidence type="ECO:0000256" key="3">
    <source>
        <dbReference type="ARBA" id="ARBA00022630"/>
    </source>
</evidence>
<dbReference type="InterPro" id="IPR023753">
    <property type="entry name" value="FAD/NAD-binding_dom"/>
</dbReference>
<evidence type="ECO:0000313" key="9">
    <source>
        <dbReference type="Proteomes" id="UP001060012"/>
    </source>
</evidence>
<dbReference type="Pfam" id="PF07992">
    <property type="entry name" value="Pyr_redox_2"/>
    <property type="match status" value="1"/>
</dbReference>
<dbReference type="Gene3D" id="3.50.50.100">
    <property type="match status" value="1"/>
</dbReference>
<dbReference type="RefSeq" id="WP_254576743.1">
    <property type="nucleotide sequence ID" value="NZ_CP100595.1"/>
</dbReference>
<keyword evidence="3" id="KW-0285">Flavoprotein</keyword>
<evidence type="ECO:0000313" key="8">
    <source>
        <dbReference type="EMBL" id="UTJ06564.1"/>
    </source>
</evidence>
<feature type="transmembrane region" description="Helical" evidence="6">
    <location>
        <begin position="343"/>
        <end position="363"/>
    </location>
</feature>
<accession>A0ABY5E4U6</accession>
<dbReference type="EMBL" id="CP100595">
    <property type="protein sequence ID" value="UTJ06564.1"/>
    <property type="molecule type" value="Genomic_DNA"/>
</dbReference>
<dbReference type="PRINTS" id="PR00368">
    <property type="entry name" value="FADPNR"/>
</dbReference>
<evidence type="ECO:0000256" key="5">
    <source>
        <dbReference type="ARBA" id="ARBA00023002"/>
    </source>
</evidence>
<dbReference type="PANTHER" id="PTHR42913:SF3">
    <property type="entry name" value="64 KDA MITOCHONDRIAL NADH DEHYDROGENASE (EUROFUNG)"/>
    <property type="match status" value="1"/>
</dbReference>
<keyword evidence="6" id="KW-1133">Transmembrane helix</keyword>
<evidence type="ECO:0000256" key="6">
    <source>
        <dbReference type="SAM" id="Phobius"/>
    </source>
</evidence>
<dbReference type="PANTHER" id="PTHR42913">
    <property type="entry name" value="APOPTOSIS-INDUCING FACTOR 1"/>
    <property type="match status" value="1"/>
</dbReference>
<dbReference type="InterPro" id="IPR036188">
    <property type="entry name" value="FAD/NAD-bd_sf"/>
</dbReference>
<evidence type="ECO:0000256" key="4">
    <source>
        <dbReference type="ARBA" id="ARBA00022827"/>
    </source>
</evidence>
<keyword evidence="4" id="KW-0274">FAD</keyword>
<feature type="domain" description="FAD/NAD(P)-binding" evidence="7">
    <location>
        <begin position="3"/>
        <end position="318"/>
    </location>
</feature>
<protein>
    <submittedName>
        <fullName evidence="8">FAD-dependent oxidoreductase</fullName>
    </submittedName>
</protein>
<evidence type="ECO:0000256" key="1">
    <source>
        <dbReference type="ARBA" id="ARBA00001974"/>
    </source>
</evidence>
<name>A0ABY5E4U6_9BACT</name>
<dbReference type="InterPro" id="IPR051169">
    <property type="entry name" value="NADH-Q_oxidoreductase"/>
</dbReference>
<keyword evidence="6" id="KW-0812">Transmembrane</keyword>
<comment type="cofactor">
    <cofactor evidence="1">
        <name>FAD</name>
        <dbReference type="ChEBI" id="CHEBI:57692"/>
    </cofactor>
</comment>
<keyword evidence="5" id="KW-0560">Oxidoreductase</keyword>
<proteinExistence type="inferred from homology"/>
<comment type="similarity">
    <text evidence="2">Belongs to the NADH dehydrogenase family.</text>
</comment>
<keyword evidence="9" id="KW-1185">Reference proteome</keyword>
<evidence type="ECO:0000259" key="7">
    <source>
        <dbReference type="Pfam" id="PF07992"/>
    </source>
</evidence>
<organism evidence="8 9">
    <name type="scientific">Arcobacter roscoffensis</name>
    <dbReference type="NCBI Taxonomy" id="2961520"/>
    <lineage>
        <taxon>Bacteria</taxon>
        <taxon>Pseudomonadati</taxon>
        <taxon>Campylobacterota</taxon>
        <taxon>Epsilonproteobacteria</taxon>
        <taxon>Campylobacterales</taxon>
        <taxon>Arcobacteraceae</taxon>
        <taxon>Arcobacter</taxon>
    </lineage>
</organism>
<dbReference type="Proteomes" id="UP001060012">
    <property type="component" value="Chromosome"/>
</dbReference>
<dbReference type="SUPFAM" id="SSF51905">
    <property type="entry name" value="FAD/NAD(P)-binding domain"/>
    <property type="match status" value="2"/>
</dbReference>
<evidence type="ECO:0000256" key="2">
    <source>
        <dbReference type="ARBA" id="ARBA00005272"/>
    </source>
</evidence>